<dbReference type="Proteomes" id="UP000250125">
    <property type="component" value="Chromosome"/>
</dbReference>
<dbReference type="AlphaFoldDB" id="A0A2Z2MKC3"/>
<proteinExistence type="predicted"/>
<evidence type="ECO:0000313" key="1">
    <source>
        <dbReference type="EMBL" id="ASJ08842.1"/>
    </source>
</evidence>
<dbReference type="KEGG" id="tsl:A3L11_06235"/>
<sequence length="344" mass="39947">MAKFALWWIRWNEDLRTYESRMKVGGRKATVNDFQERGFDRVVVLDGEGRNSHCSGSLYSNGYNDGRELAEWILTRDIDMPLYITIPFYRPDGKQRDQTQASFSSVPDSYYRGWIDGVLSVDVNKMMGFYWSYESSLQTGPHGENVSKEFIQGLYSYVHGYGQELIWIPSTGGGTSDRGVSYLNDPNYDGILNIGGYFDYIFVQPNYYQYQKLDEKGNPGLPYTYEKLVEKIRWVHEELPRDINNPNTTISIEMEVDRTVLGIHCTYPSACPEGMNCDSNIYTCYEHCREHQSQKAINYALDYVRALNDAGWKPSDLAYYFSTDFKVIDILQEKCWRELNEPYV</sequence>
<dbReference type="EMBL" id="CP015103">
    <property type="protein sequence ID" value="ASJ08842.1"/>
    <property type="molecule type" value="Genomic_DNA"/>
</dbReference>
<dbReference type="OrthoDB" id="100166at2157"/>
<dbReference type="GeneID" id="33317819"/>
<organism evidence="1 2">
    <name type="scientific">Thermococcus siculi</name>
    <dbReference type="NCBI Taxonomy" id="72803"/>
    <lineage>
        <taxon>Archaea</taxon>
        <taxon>Methanobacteriati</taxon>
        <taxon>Methanobacteriota</taxon>
        <taxon>Thermococci</taxon>
        <taxon>Thermococcales</taxon>
        <taxon>Thermococcaceae</taxon>
        <taxon>Thermococcus</taxon>
    </lineage>
</organism>
<reference evidence="1 2" key="1">
    <citation type="submission" date="2016-04" db="EMBL/GenBank/DDBJ databases">
        <title>Complete genome sequence of Thermococcus siculi type strain RG-20.</title>
        <authorList>
            <person name="Oger P.M."/>
        </authorList>
    </citation>
    <scope>NUCLEOTIDE SEQUENCE [LARGE SCALE GENOMIC DNA]</scope>
    <source>
        <strain evidence="1 2">RG-20</strain>
    </source>
</reference>
<protein>
    <recommendedName>
        <fullName evidence="3">DUF4855 domain-containing protein</fullName>
    </recommendedName>
</protein>
<evidence type="ECO:0008006" key="3">
    <source>
        <dbReference type="Google" id="ProtNLM"/>
    </source>
</evidence>
<evidence type="ECO:0000313" key="2">
    <source>
        <dbReference type="Proteomes" id="UP000250125"/>
    </source>
</evidence>
<keyword evidence="2" id="KW-1185">Reference proteome</keyword>
<dbReference type="RefSeq" id="WP_088856078.1">
    <property type="nucleotide sequence ID" value="NZ_CP015103.1"/>
</dbReference>
<gene>
    <name evidence="1" type="ORF">A3L11_06235</name>
</gene>
<name>A0A2Z2MKC3_9EURY</name>
<accession>A0A2Z2MKC3</accession>